<organism evidence="2 3">
    <name type="scientific">Dactylosporangium roseum</name>
    <dbReference type="NCBI Taxonomy" id="47989"/>
    <lineage>
        <taxon>Bacteria</taxon>
        <taxon>Bacillati</taxon>
        <taxon>Actinomycetota</taxon>
        <taxon>Actinomycetes</taxon>
        <taxon>Micromonosporales</taxon>
        <taxon>Micromonosporaceae</taxon>
        <taxon>Dactylosporangium</taxon>
    </lineage>
</organism>
<accession>A0ABY5ZCJ5</accession>
<dbReference type="SMART" id="SM00849">
    <property type="entry name" value="Lactamase_B"/>
    <property type="match status" value="1"/>
</dbReference>
<dbReference type="EMBL" id="CP073721">
    <property type="protein sequence ID" value="UWZ39379.1"/>
    <property type="molecule type" value="Genomic_DNA"/>
</dbReference>
<dbReference type="Proteomes" id="UP001058271">
    <property type="component" value="Chromosome"/>
</dbReference>
<dbReference type="Gene3D" id="3.60.15.10">
    <property type="entry name" value="Ribonuclease Z/Hydroxyacylglutathione hydrolase-like"/>
    <property type="match status" value="1"/>
</dbReference>
<dbReference type="InterPro" id="IPR001279">
    <property type="entry name" value="Metallo-B-lactamas"/>
</dbReference>
<dbReference type="SUPFAM" id="SSF56281">
    <property type="entry name" value="Metallo-hydrolase/oxidoreductase"/>
    <property type="match status" value="1"/>
</dbReference>
<dbReference type="PANTHER" id="PTHR42951:SF4">
    <property type="entry name" value="ACYL-COENZYME A THIOESTERASE MBLAC2"/>
    <property type="match status" value="1"/>
</dbReference>
<dbReference type="RefSeq" id="WP_260728783.1">
    <property type="nucleotide sequence ID" value="NZ_BAAABS010000004.1"/>
</dbReference>
<sequence>MSRSGVAAPAAGSTTMQEIDDGVFAWVQAAGGWCVSNSGVLLQPDRVTLVDTVATVRRAQRLRETLARLTTAQPRLVVNTHFHGDHTFGNSVLAGPDAVVVTHELARSDIIHAGLGLTGMWPDVEWGDITLRPPDLTYRDTLTLHLGDRRVDLIHVGPAHTTGDTVVWLPRERVLFAGDVLTSGCTPFVLMGSVSGTLRAIDRLRALRPRVVVGGHGPVCGPEVLDETAGYLHWLTGIARDGIAAGLDPLAVAREIGPGPYGEWLDTERVVGNLHRAYSELRGEPEGAPLSVLAAFGEIVDYLGGRLPSCAA</sequence>
<proteinExistence type="predicted"/>
<dbReference type="CDD" id="cd16282">
    <property type="entry name" value="metallo-hydrolase-like_MBL-fold"/>
    <property type="match status" value="1"/>
</dbReference>
<protein>
    <submittedName>
        <fullName evidence="2">MBL fold metallo-hydrolase</fullName>
    </submittedName>
</protein>
<reference evidence="2" key="1">
    <citation type="submission" date="2021-04" db="EMBL/GenBank/DDBJ databases">
        <title>Biosynthetic gene clusters of Dactylosporangioum roseum.</title>
        <authorList>
            <person name="Hartkoorn R.C."/>
            <person name="Beaudoing E."/>
            <person name="Hot D."/>
            <person name="Moureu S."/>
        </authorList>
    </citation>
    <scope>NUCLEOTIDE SEQUENCE</scope>
    <source>
        <strain evidence="2">NRRL B-16295</strain>
    </source>
</reference>
<feature type="domain" description="Metallo-beta-lactamase" evidence="1">
    <location>
        <begin position="35"/>
        <end position="216"/>
    </location>
</feature>
<dbReference type="Pfam" id="PF00753">
    <property type="entry name" value="Lactamase_B"/>
    <property type="match status" value="1"/>
</dbReference>
<evidence type="ECO:0000313" key="2">
    <source>
        <dbReference type="EMBL" id="UWZ39379.1"/>
    </source>
</evidence>
<evidence type="ECO:0000259" key="1">
    <source>
        <dbReference type="SMART" id="SM00849"/>
    </source>
</evidence>
<dbReference type="InterPro" id="IPR050855">
    <property type="entry name" value="NDM-1-like"/>
</dbReference>
<name>A0ABY5ZCJ5_9ACTN</name>
<evidence type="ECO:0000313" key="3">
    <source>
        <dbReference type="Proteomes" id="UP001058271"/>
    </source>
</evidence>
<dbReference type="PANTHER" id="PTHR42951">
    <property type="entry name" value="METALLO-BETA-LACTAMASE DOMAIN-CONTAINING"/>
    <property type="match status" value="1"/>
</dbReference>
<dbReference type="InterPro" id="IPR036866">
    <property type="entry name" value="RibonucZ/Hydroxyglut_hydro"/>
</dbReference>
<gene>
    <name evidence="2" type="ORF">Drose_14750</name>
</gene>
<keyword evidence="3" id="KW-1185">Reference proteome</keyword>